<dbReference type="GO" id="GO:0003700">
    <property type="term" value="F:DNA-binding transcription factor activity"/>
    <property type="evidence" value="ECO:0007669"/>
    <property type="project" value="InterPro"/>
</dbReference>
<dbReference type="InterPro" id="IPR036388">
    <property type="entry name" value="WH-like_DNA-bd_sf"/>
</dbReference>
<dbReference type="Proteomes" id="UP000234412">
    <property type="component" value="Unassembled WGS sequence"/>
</dbReference>
<organism evidence="5 6">
    <name type="scientific">Klebsiella variicola</name>
    <dbReference type="NCBI Taxonomy" id="244366"/>
    <lineage>
        <taxon>Bacteria</taxon>
        <taxon>Pseudomonadati</taxon>
        <taxon>Pseudomonadota</taxon>
        <taxon>Gammaproteobacteria</taxon>
        <taxon>Enterobacterales</taxon>
        <taxon>Enterobacteriaceae</taxon>
        <taxon>Klebsiella/Raoultella group</taxon>
        <taxon>Klebsiella</taxon>
        <taxon>Klebsiella pneumoniae complex</taxon>
    </lineage>
</organism>
<dbReference type="InterPro" id="IPR005119">
    <property type="entry name" value="LysR_subst-bd"/>
</dbReference>
<dbReference type="Gene3D" id="3.40.190.10">
    <property type="entry name" value="Periplasmic binding protein-like II"/>
    <property type="match status" value="2"/>
</dbReference>
<dbReference type="RefSeq" id="WP_008803817.1">
    <property type="nucleotide sequence ID" value="NZ_BIJN01000004.1"/>
</dbReference>
<dbReference type="Gene3D" id="1.10.10.10">
    <property type="entry name" value="Winged helix-like DNA-binding domain superfamily/Winged helix DNA-binding domain"/>
    <property type="match status" value="1"/>
</dbReference>
<keyword evidence="2" id="KW-0805">Transcription regulation</keyword>
<reference evidence="5 6" key="2">
    <citation type="submission" date="2018-01" db="EMBL/GenBank/DDBJ databases">
        <title>Genomic study of Klebsiella pneumoniae.</title>
        <authorList>
            <person name="Yang Y."/>
            <person name="Bicalho R."/>
        </authorList>
    </citation>
    <scope>NUCLEOTIDE SEQUENCE [LARGE SCALE GENOMIC DNA]</scope>
    <source>
        <strain evidence="5 6">A8</strain>
    </source>
</reference>
<dbReference type="GeneID" id="93271902"/>
<evidence type="ECO:0000256" key="3">
    <source>
        <dbReference type="ARBA" id="ARBA00023125"/>
    </source>
</evidence>
<sequence>MAGFDLNLITTFVTLYETQSVTVAAERLCVTQPSVSYALAKLREQFDDALFVRNQQGMQPTRLATQLYEGFKEASRSINDAVSEARKFSPSTSKRRFRLALSDLGEIALLPRVLERLNQMAPSIELDIVPLEIDQVATWLNDGHIDAAICSQILPGAGITHQRLMSEQYCCLVDDAHPRIGTQMNMQQFLAEPHAIVTRTSGHGMVEDVLKKMAVERRVRLRIPHFSVLPKIIPGTEMITILPYRIAWSFCEFPGDKPLKVVDLPFEVPSFEVTLHWHSRSEKSTSLKWFCEQIEAALGEP</sequence>
<dbReference type="AlphaFoldDB" id="A0A2N4YYN4"/>
<evidence type="ECO:0000256" key="1">
    <source>
        <dbReference type="ARBA" id="ARBA00009437"/>
    </source>
</evidence>
<evidence type="ECO:0000313" key="5">
    <source>
        <dbReference type="EMBL" id="PLM93138.1"/>
    </source>
</evidence>
<protein>
    <submittedName>
        <fullName evidence="5">LysR family transcriptional regulator</fullName>
    </submittedName>
</protein>
<dbReference type="Pfam" id="PF00126">
    <property type="entry name" value="HTH_1"/>
    <property type="match status" value="1"/>
</dbReference>
<dbReference type="SUPFAM" id="SSF46785">
    <property type="entry name" value="Winged helix' DNA-binding domain"/>
    <property type="match status" value="1"/>
</dbReference>
<dbReference type="CDD" id="cd08459">
    <property type="entry name" value="PBP2_DntR_NahR_LinR_like"/>
    <property type="match status" value="1"/>
</dbReference>
<accession>A0A2N4YYN4</accession>
<dbReference type="GO" id="GO:0003677">
    <property type="term" value="F:DNA binding"/>
    <property type="evidence" value="ECO:0007669"/>
    <property type="project" value="UniProtKB-KW"/>
</dbReference>
<name>A0A2N4YYN4_KLEVA</name>
<dbReference type="InterPro" id="IPR050389">
    <property type="entry name" value="LysR-type_TF"/>
</dbReference>
<dbReference type="Pfam" id="PF03466">
    <property type="entry name" value="LysR_substrate"/>
    <property type="match status" value="1"/>
</dbReference>
<evidence type="ECO:0000313" key="6">
    <source>
        <dbReference type="Proteomes" id="UP000234412"/>
    </source>
</evidence>
<dbReference type="KEGG" id="kvq:SP68_08240"/>
<comment type="similarity">
    <text evidence="1">Belongs to the LysR transcriptional regulatory family.</text>
</comment>
<evidence type="ECO:0000256" key="4">
    <source>
        <dbReference type="ARBA" id="ARBA00023163"/>
    </source>
</evidence>
<dbReference type="SUPFAM" id="SSF53850">
    <property type="entry name" value="Periplasmic binding protein-like II"/>
    <property type="match status" value="1"/>
</dbReference>
<dbReference type="PROSITE" id="PS50931">
    <property type="entry name" value="HTH_LYSR"/>
    <property type="match status" value="1"/>
</dbReference>
<evidence type="ECO:0000256" key="2">
    <source>
        <dbReference type="ARBA" id="ARBA00023015"/>
    </source>
</evidence>
<keyword evidence="3" id="KW-0238">DNA-binding</keyword>
<comment type="caution">
    <text evidence="5">The sequence shown here is derived from an EMBL/GenBank/DDBJ whole genome shotgun (WGS) entry which is preliminary data.</text>
</comment>
<dbReference type="EMBL" id="PIDP01000723">
    <property type="protein sequence ID" value="PLM93138.1"/>
    <property type="molecule type" value="Genomic_DNA"/>
</dbReference>
<dbReference type="PRINTS" id="PR00039">
    <property type="entry name" value="HTHLYSR"/>
</dbReference>
<reference evidence="5 6" key="1">
    <citation type="submission" date="2017-11" db="EMBL/GenBank/DDBJ databases">
        <authorList>
            <person name="Han C.G."/>
        </authorList>
    </citation>
    <scope>NUCLEOTIDE SEQUENCE [LARGE SCALE GENOMIC DNA]</scope>
    <source>
        <strain evidence="5 6">A8</strain>
    </source>
</reference>
<dbReference type="InterPro" id="IPR036390">
    <property type="entry name" value="WH_DNA-bd_sf"/>
</dbReference>
<dbReference type="PANTHER" id="PTHR30118:SF15">
    <property type="entry name" value="TRANSCRIPTIONAL REGULATORY PROTEIN"/>
    <property type="match status" value="1"/>
</dbReference>
<dbReference type="InterPro" id="IPR000847">
    <property type="entry name" value="LysR_HTH_N"/>
</dbReference>
<dbReference type="PANTHER" id="PTHR30118">
    <property type="entry name" value="HTH-TYPE TRANSCRIPTIONAL REGULATOR LEUO-RELATED"/>
    <property type="match status" value="1"/>
</dbReference>
<keyword evidence="4" id="KW-0804">Transcription</keyword>
<gene>
    <name evidence="5" type="ORF">CWN47_19150</name>
</gene>
<proteinExistence type="inferred from homology"/>